<dbReference type="SUPFAM" id="SSF57701">
    <property type="entry name" value="Zn2/Cys6 DNA-binding domain"/>
    <property type="match status" value="1"/>
</dbReference>
<dbReference type="GO" id="GO:0005634">
    <property type="term" value="C:nucleus"/>
    <property type="evidence" value="ECO:0007669"/>
    <property type="project" value="UniProtKB-SubCell"/>
</dbReference>
<feature type="region of interest" description="Disordered" evidence="6">
    <location>
        <begin position="1"/>
        <end position="81"/>
    </location>
</feature>
<dbReference type="PROSITE" id="PS50048">
    <property type="entry name" value="ZN2_CY6_FUNGAL_2"/>
    <property type="match status" value="1"/>
</dbReference>
<dbReference type="CDD" id="cd00067">
    <property type="entry name" value="GAL4"/>
    <property type="match status" value="1"/>
</dbReference>
<dbReference type="GO" id="GO:0000981">
    <property type="term" value="F:DNA-binding transcription factor activity, RNA polymerase II-specific"/>
    <property type="evidence" value="ECO:0007669"/>
    <property type="project" value="InterPro"/>
</dbReference>
<dbReference type="GO" id="GO:0008270">
    <property type="term" value="F:zinc ion binding"/>
    <property type="evidence" value="ECO:0007669"/>
    <property type="project" value="InterPro"/>
</dbReference>
<dbReference type="SMART" id="SM00066">
    <property type="entry name" value="GAL4"/>
    <property type="match status" value="1"/>
</dbReference>
<sequence length="1561" mass="177325">MIHNSDKKSKNTLPLQPPFDPSKILPNPDHTIPHINKITKQPSQASTSANILSNNNSSAPADTKSSSPELPTPKSKSLLPHNDKLGRISLACMLCRRKKIKCDSAQPQCQNCKNRGVQCIYAKERKRGRPPRIYTYGDLIPPGKPIAPELQSAIEDAIIAQKLMNTIAPQNDTPNNNQDCKNNSDCLVDQPNLVQDTVFSNHTSVDLSTVNCVLPNKKRFFDSKDLPFEYSNKKYIKNPIKGFTSTYDSSLALANSPKSSILQNVTSFYYPPIQSTESFKKFVSIFFLHVPIFNKTALLEKINNKSIYLPLWVVISILNSENVDYSFRTASSTFHALIFDETFDIATHSLEICLQHLQSLLLLSIYYYSFSNFSKSHILLEKAIDLMVDCGFNSIDHKKSSSCSKTPNYNFSTNTIDSQLLTLHRTIKEEIRRTCWMIFVFDRILANIKSQNHILNSDSMLIKLPKSKLGYEFCESQDNTSCDINKNLTNQPVMVRSFRQAFSSAKTNGNLSCDLNNSYGNTSIESSPKSKSIIIYYIESALEMDLFKIILNSINSQLTPSLSLNSLKTSMNNFSRTSNQINDNNNIIDGNHTDLYQDSTLSNANFNSYYPGSNSHNSVGENSNILDFFGSKGNPSWLRSLYNQVNSLFSCNKNDLDASSNLNYTVNMSSTLNHSNVDHVMKFTKKITRIGVFLQAQSLIAFTASLDINYDDFFNNKSSKYTDWLNLVTWIMSFHTYSHNYYLHSLLENFDLKQNFISNLLRKANPDKHMRDAVLQIVAILLTCNFSVLFIEKRKDREMKFICPIVSKSTLRMISGRTNHIIDNNINFNKFHFAHKFAELLIDSSSNDKCELGSSKIENNISFFNLEFNSQASYFEQSFSSMPITGINNTNNISTDRASNITSESTKFDFTSYSPNKNDISLKSWKKSTEGALAVAASCAELARTIAFSSILSIDLTQSSDDYLASASIDNKIFALESLRYNFYIPLTLVSAIRILLTNYKMYPIFQAAKACICGFSDKTPNLKKLILKKVSFKNEINSANESLKNIINDRKKTKPAVWHVFDTNSEKSVNSLDSDQIFKKNQYLYDRSKSFNNYTNNIGEGYYDSLLTPCSLLDILHGLAALLSLLESVADFWNLESQLLDFEKNILEIQTRLPSEKNDKSETSSNTDVPQDKSGFTEYQQNTGYDKIYENNYNYKDFSNNFSLNEIGSKTKNNEHLYTKSCAKLGPILQNENTGKPLLSELTNIPEPICRHVDRETESNQYSNVYNQKSKMENSFSSSLYLKSNLNNTQNIYTSNENTHNFVSFNSQTYDNSEYRKTSSHQTQDQHIPTQLKKNDISAKILNTTHSANLATNTNFSANHEKSYPYNSRAFNDSNPSEYALNQTRYYDRGDRSFNAKTTTSPFSDIPNNNYFVSSKASDLPNMHLKNKEIISEINLHTYDIKPSVGENLPNKSIPISHLQRHDDTDISKAYDDINCNNSIGPYTDYACRTAYDKQLNLDQNSTKPYYPNLNSDNGSFIRNPESNLHFHSKNTNQEQIKTQHKKKYEKSSNYLPPLRNLGL</sequence>
<proteinExistence type="predicted"/>
<organism evidence="8 9">
    <name type="scientific">Smittium simulii</name>
    <dbReference type="NCBI Taxonomy" id="133385"/>
    <lineage>
        <taxon>Eukaryota</taxon>
        <taxon>Fungi</taxon>
        <taxon>Fungi incertae sedis</taxon>
        <taxon>Zoopagomycota</taxon>
        <taxon>Kickxellomycotina</taxon>
        <taxon>Harpellomycetes</taxon>
        <taxon>Harpellales</taxon>
        <taxon>Legeriomycetaceae</taxon>
        <taxon>Smittium</taxon>
    </lineage>
</organism>
<keyword evidence="3" id="KW-0805">Transcription regulation</keyword>
<dbReference type="Gene3D" id="4.10.240.10">
    <property type="entry name" value="Zn(2)-C6 fungal-type DNA-binding domain"/>
    <property type="match status" value="1"/>
</dbReference>
<evidence type="ECO:0000256" key="4">
    <source>
        <dbReference type="ARBA" id="ARBA00023163"/>
    </source>
</evidence>
<keyword evidence="4" id="KW-0804">Transcription</keyword>
<reference evidence="8 9" key="1">
    <citation type="journal article" date="2018" name="MBio">
        <title>Comparative Genomics Reveals the Core Gene Toolbox for the Fungus-Insect Symbiosis.</title>
        <authorList>
            <person name="Wang Y."/>
            <person name="Stata M."/>
            <person name="Wang W."/>
            <person name="Stajich J.E."/>
            <person name="White M.M."/>
            <person name="Moncalvo J.M."/>
        </authorList>
    </citation>
    <scope>NUCLEOTIDE SEQUENCE [LARGE SCALE GENOMIC DNA]</scope>
    <source>
        <strain evidence="8 9">SWE-8-4</strain>
    </source>
</reference>
<feature type="region of interest" description="Disordered" evidence="6">
    <location>
        <begin position="1154"/>
        <end position="1178"/>
    </location>
</feature>
<evidence type="ECO:0000313" key="9">
    <source>
        <dbReference type="Proteomes" id="UP000245383"/>
    </source>
</evidence>
<comment type="subcellular location">
    <subcellularLocation>
        <location evidence="1">Nucleus</location>
    </subcellularLocation>
</comment>
<dbReference type="Pfam" id="PF00172">
    <property type="entry name" value="Zn_clus"/>
    <property type="match status" value="1"/>
</dbReference>
<dbReference type="PROSITE" id="PS00463">
    <property type="entry name" value="ZN2_CY6_FUNGAL_1"/>
    <property type="match status" value="1"/>
</dbReference>
<keyword evidence="9" id="KW-1185">Reference proteome</keyword>
<evidence type="ECO:0000256" key="5">
    <source>
        <dbReference type="ARBA" id="ARBA00023242"/>
    </source>
</evidence>
<keyword evidence="5" id="KW-0539">Nucleus</keyword>
<evidence type="ECO:0000256" key="6">
    <source>
        <dbReference type="SAM" id="MobiDB-lite"/>
    </source>
</evidence>
<dbReference type="PANTHER" id="PTHR47338:SF10">
    <property type="entry name" value="TRANSCRIPTION FACTOR DOMAIN-CONTAINING PROTEIN-RELATED"/>
    <property type="match status" value="1"/>
</dbReference>
<dbReference type="InterPro" id="IPR001138">
    <property type="entry name" value="Zn2Cys6_DnaBD"/>
</dbReference>
<evidence type="ECO:0000256" key="2">
    <source>
        <dbReference type="ARBA" id="ARBA00022723"/>
    </source>
</evidence>
<name>A0A2T9YVH1_9FUNG</name>
<dbReference type="Proteomes" id="UP000245383">
    <property type="component" value="Unassembled WGS sequence"/>
</dbReference>
<comment type="caution">
    <text evidence="8">The sequence shown here is derived from an EMBL/GenBank/DDBJ whole genome shotgun (WGS) entry which is preliminary data.</text>
</comment>
<accession>A0A2T9YVH1</accession>
<evidence type="ECO:0000259" key="7">
    <source>
        <dbReference type="PROSITE" id="PS50048"/>
    </source>
</evidence>
<feature type="compositionally biased region" description="Low complexity" evidence="6">
    <location>
        <begin position="45"/>
        <end position="61"/>
    </location>
</feature>
<dbReference type="STRING" id="133385.A0A2T9YVH1"/>
<dbReference type="OrthoDB" id="39175at2759"/>
<keyword evidence="2" id="KW-0479">Metal-binding</keyword>
<evidence type="ECO:0000256" key="3">
    <source>
        <dbReference type="ARBA" id="ARBA00023015"/>
    </source>
</evidence>
<evidence type="ECO:0000313" key="8">
    <source>
        <dbReference type="EMBL" id="PVU96343.1"/>
    </source>
</evidence>
<dbReference type="PANTHER" id="PTHR47338">
    <property type="entry name" value="ZN(II)2CYS6 TRANSCRIPTION FACTOR (EUROFUNG)-RELATED"/>
    <property type="match status" value="1"/>
</dbReference>
<evidence type="ECO:0000256" key="1">
    <source>
        <dbReference type="ARBA" id="ARBA00004123"/>
    </source>
</evidence>
<feature type="domain" description="Zn(2)-C6 fungal-type" evidence="7">
    <location>
        <begin position="91"/>
        <end position="121"/>
    </location>
</feature>
<dbReference type="InterPro" id="IPR050815">
    <property type="entry name" value="TF_fung"/>
</dbReference>
<gene>
    <name evidence="8" type="ORF">BB561_001237</name>
</gene>
<dbReference type="EMBL" id="MBFR01000035">
    <property type="protein sequence ID" value="PVU96343.1"/>
    <property type="molecule type" value="Genomic_DNA"/>
</dbReference>
<dbReference type="InterPro" id="IPR036864">
    <property type="entry name" value="Zn2-C6_fun-type_DNA-bd_sf"/>
</dbReference>
<protein>
    <recommendedName>
        <fullName evidence="7">Zn(2)-C6 fungal-type domain-containing protein</fullName>
    </recommendedName>
</protein>